<evidence type="ECO:0000313" key="17">
    <source>
        <dbReference type="Proteomes" id="UP001303647"/>
    </source>
</evidence>
<feature type="transmembrane region" description="Helical" evidence="14">
    <location>
        <begin position="1264"/>
        <end position="1286"/>
    </location>
</feature>
<dbReference type="EC" id="3.2.1.-" evidence="12"/>
<feature type="active site" description="Proton donor" evidence="9">
    <location>
        <position position="651"/>
    </location>
</feature>
<feature type="domain" description="Amino acid permease/ SLC12A" evidence="15">
    <location>
        <begin position="911"/>
        <end position="1340"/>
    </location>
</feature>
<proteinExistence type="inferred from homology"/>
<feature type="transmembrane region" description="Helical" evidence="14">
    <location>
        <begin position="1047"/>
        <end position="1072"/>
    </location>
</feature>
<comment type="similarity">
    <text evidence="2 12">Belongs to the glycosyl hydrolase 47 family.</text>
</comment>
<evidence type="ECO:0000256" key="14">
    <source>
        <dbReference type="SAM" id="Phobius"/>
    </source>
</evidence>
<evidence type="ECO:0000256" key="7">
    <source>
        <dbReference type="ARBA" id="ARBA00022989"/>
    </source>
</evidence>
<keyword evidence="11" id="KW-1015">Disulfide bond</keyword>
<dbReference type="PANTHER" id="PTHR43341">
    <property type="entry name" value="AMINO ACID PERMEASE"/>
    <property type="match status" value="1"/>
</dbReference>
<keyword evidence="6" id="KW-0029">Amino-acid transport</keyword>
<keyword evidence="10" id="KW-0479">Metal-binding</keyword>
<keyword evidence="4" id="KW-1003">Cell membrane</keyword>
<dbReference type="Proteomes" id="UP001303647">
    <property type="component" value="Unassembled WGS sequence"/>
</dbReference>
<feature type="transmembrane region" description="Helical" evidence="14">
    <location>
        <begin position="911"/>
        <end position="928"/>
    </location>
</feature>
<gene>
    <name evidence="16" type="ORF">C7999DRAFT_37289</name>
</gene>
<dbReference type="FunFam" id="1.20.1740.10:FF:000017">
    <property type="entry name" value="Amino acid permease"/>
    <property type="match status" value="1"/>
</dbReference>
<comment type="subcellular location">
    <subcellularLocation>
        <location evidence="1">Cell membrane</location>
        <topology evidence="1">Multi-pass membrane protein</topology>
    </subcellularLocation>
</comment>
<evidence type="ECO:0000256" key="11">
    <source>
        <dbReference type="PIRSR" id="PIRSR601382-3"/>
    </source>
</evidence>
<sequence>MNVRDPFNLRNGSLNRPPIATWKANRNYNPPNSSNLSPLHHIIRTAATATQSAAADLRDKASEAVQSAQQALTEAAATTLDLDVEKAAGPEAEPEVEIEKKYRRGNTRNARAPEDLPPHRRQKQQQQQQHQQRPHQQQPPPAPGTQAEQDQEDMSFAIPRNVPSFSNPQRELEDHLWAASSSAKNRQRSSLVGNVQDLLSGGSSSRAGLPMYKDKPYMYPPGRGGPYAGGWRRPLYRRKRTCAFLLFIVVGLLWWTGLLVGEQQEGGAGGGLNWSGWLTQEGSGGQANAAEWAERRQKVVEAMELSWDAYERYAWGYDEFHPESKKGRQMAPKGLGWIIIDSLDTLMIMNSTTRLTHAREWLSKSLTWDQDQDVNTFETTIRMLGGLLSAHYLSTEYPNLAPIPDDDPGQPGEDLYLEKAKDLADRLMAAFDSPSGVPYASVNLAQYKGIESHADMGASSTAETTTLQLEFKYLAKLTGEKDFWDKVEKVMKLVDDNGAKDGLVPIFIYATTGKFQGNNIRLGSRGDSYYEYLIKQYLQTNKQEPIYQDMWREALQGVRKHLVTYTEPSQFTIIGERPSGLDGELSPKMDHLVCFMPGTIALAATGGLTEQEARKLPTWTEQDEADMQLARELMHTCWGMYKFMATGLAAEITYFKVGNPPLPESAPHKVPADFDPSPDAEWRKDFEVRPFDSHNLQRPETVESLLYMWRITGDVKYREWGWEMFKSFMNYTAVADNGGFTSLSNANKIPPVTRDNMESFWLAETLKYFYLLFSPNDLLPLDKIVLNTEAHPLPRFDMGPFFRPKEDSLGQGSILSMRGPSSYGGHGEGGGGWGGREEEEEGETGAHLFRRWLDSFRRDPGRQVTPAAAMSTTPVRGGRGRGRGRGHYFDMHAANLGTASSLLSRELKGRHLQMIAIGGSIGTGLFVASGKALHTGGPAAVLIAYLFIGCMLYCTIQALGELAVTFPVAGSFSAYSTRFLDPAWGFAMGWNYALQWLVVLPLEIIAASITVGYWNSNLDRSIFITIFLFTIVVINLFGVKGYGEAEFIFAIVKITAVIGFILLGIVINIGGFPDDGYIGGRYWHDPGAFNNGFKGLCAVFVTAAFAFTGTELVGLAAAETANPRRSLPTAIKQVFWRITLFYIASLTLIGLLVPHSHPRLLGAKSAADASASPFVIAIESAGIAVLPGVMNSVVLVAVISVGNSAVFGSSRTLAALADQRQAPRILGYVDRRGRPLVAILVASAFGLLGYLADLDHQPDVLNWLLAVSGLSSVFTWGSICLAHIRFRRAWRAKGRNLRELAFRSQVGVAGSWVGLVLNVLVLIAQFWTAAWPIPHPSSSSSKAQTLGGGGNGGQMLAMGDAGMNNGGTASMPIESARDVAQNFFLQYLCAPIVVAFYVTYKLWYRTSIVGVDEMDVDTGRREFNLPILISREIDERQAMPRWKRVYRFLC</sequence>
<dbReference type="GO" id="GO:0005886">
    <property type="term" value="C:plasma membrane"/>
    <property type="evidence" value="ECO:0007669"/>
    <property type="project" value="UniProtKB-SubCell"/>
</dbReference>
<keyword evidence="8 14" id="KW-0472">Membrane</keyword>
<keyword evidence="10" id="KW-0106">Calcium</keyword>
<keyword evidence="7 14" id="KW-1133">Transmembrane helix</keyword>
<dbReference type="SUPFAM" id="SSF48225">
    <property type="entry name" value="Seven-hairpin glycosidases"/>
    <property type="match status" value="1"/>
</dbReference>
<evidence type="ECO:0000256" key="4">
    <source>
        <dbReference type="ARBA" id="ARBA00022475"/>
    </source>
</evidence>
<feature type="compositionally biased region" description="Gly residues" evidence="13">
    <location>
        <begin position="822"/>
        <end position="834"/>
    </location>
</feature>
<evidence type="ECO:0000256" key="10">
    <source>
        <dbReference type="PIRSR" id="PIRSR601382-2"/>
    </source>
</evidence>
<reference evidence="16" key="2">
    <citation type="submission" date="2023-05" db="EMBL/GenBank/DDBJ databases">
        <authorList>
            <consortium name="Lawrence Berkeley National Laboratory"/>
            <person name="Steindorff A."/>
            <person name="Hensen N."/>
            <person name="Bonometti L."/>
            <person name="Westerberg I."/>
            <person name="Brannstrom I.O."/>
            <person name="Guillou S."/>
            <person name="Cros-Aarteil S."/>
            <person name="Calhoun S."/>
            <person name="Haridas S."/>
            <person name="Kuo A."/>
            <person name="Mondo S."/>
            <person name="Pangilinan J."/>
            <person name="Riley R."/>
            <person name="Labutti K."/>
            <person name="Andreopoulos B."/>
            <person name="Lipzen A."/>
            <person name="Chen C."/>
            <person name="Yanf M."/>
            <person name="Daum C."/>
            <person name="Ng V."/>
            <person name="Clum A."/>
            <person name="Ohm R."/>
            <person name="Martin F."/>
            <person name="Silar P."/>
            <person name="Natvig D."/>
            <person name="Lalanne C."/>
            <person name="Gautier V."/>
            <person name="Ament-Velasquez S.L."/>
            <person name="Kruys A."/>
            <person name="Hutchinson M.I."/>
            <person name="Powell A.J."/>
            <person name="Barry K."/>
            <person name="Miller A.N."/>
            <person name="Grigoriev I.V."/>
            <person name="Debuchy R."/>
            <person name="Gladieux P."/>
            <person name="Thoren M.H."/>
            <person name="Johannesson H."/>
        </authorList>
    </citation>
    <scope>NUCLEOTIDE SEQUENCE</scope>
    <source>
        <strain evidence="16">CBS 359.72</strain>
    </source>
</reference>
<name>A0AAN7D4C2_9PEZI</name>
<evidence type="ECO:0000256" key="6">
    <source>
        <dbReference type="ARBA" id="ARBA00022970"/>
    </source>
</evidence>
<feature type="transmembrane region" description="Helical" evidence="14">
    <location>
        <begin position="1021"/>
        <end position="1041"/>
    </location>
</feature>
<dbReference type="InterPro" id="IPR004762">
    <property type="entry name" value="Amino_acid_permease_fungi"/>
</dbReference>
<feature type="region of interest" description="Disordered" evidence="13">
    <location>
        <begin position="87"/>
        <end position="151"/>
    </location>
</feature>
<feature type="binding site" evidence="10">
    <location>
        <position position="788"/>
    </location>
    <ligand>
        <name>Ca(2+)</name>
        <dbReference type="ChEBI" id="CHEBI:29108"/>
    </ligand>
</feature>
<comment type="caution">
    <text evidence="16">The sequence shown here is derived from an EMBL/GenBank/DDBJ whole genome shotgun (WGS) entry which is preliminary data.</text>
</comment>
<dbReference type="InterPro" id="IPR012341">
    <property type="entry name" value="6hp_glycosidase-like_sf"/>
</dbReference>
<dbReference type="InterPro" id="IPR001382">
    <property type="entry name" value="Glyco_hydro_47"/>
</dbReference>
<evidence type="ECO:0000256" key="1">
    <source>
        <dbReference type="ARBA" id="ARBA00004651"/>
    </source>
</evidence>
<dbReference type="Gene3D" id="1.50.10.10">
    <property type="match status" value="1"/>
</dbReference>
<dbReference type="InterPro" id="IPR004840">
    <property type="entry name" value="Amino_acid_permease_CS"/>
</dbReference>
<evidence type="ECO:0000256" key="13">
    <source>
        <dbReference type="SAM" id="MobiDB-lite"/>
    </source>
</evidence>
<feature type="transmembrane region" description="Helical" evidence="14">
    <location>
        <begin position="1306"/>
        <end position="1327"/>
    </location>
</feature>
<reference evidence="16" key="1">
    <citation type="journal article" date="2023" name="Mol. Phylogenet. Evol.">
        <title>Genome-scale phylogeny and comparative genomics of the fungal order Sordariales.</title>
        <authorList>
            <person name="Hensen N."/>
            <person name="Bonometti L."/>
            <person name="Westerberg I."/>
            <person name="Brannstrom I.O."/>
            <person name="Guillou S."/>
            <person name="Cros-Aarteil S."/>
            <person name="Calhoun S."/>
            <person name="Haridas S."/>
            <person name="Kuo A."/>
            <person name="Mondo S."/>
            <person name="Pangilinan J."/>
            <person name="Riley R."/>
            <person name="LaButti K."/>
            <person name="Andreopoulos B."/>
            <person name="Lipzen A."/>
            <person name="Chen C."/>
            <person name="Yan M."/>
            <person name="Daum C."/>
            <person name="Ng V."/>
            <person name="Clum A."/>
            <person name="Steindorff A."/>
            <person name="Ohm R.A."/>
            <person name="Martin F."/>
            <person name="Silar P."/>
            <person name="Natvig D.O."/>
            <person name="Lalanne C."/>
            <person name="Gautier V."/>
            <person name="Ament-Velasquez S.L."/>
            <person name="Kruys A."/>
            <person name="Hutchinson M.I."/>
            <person name="Powell A.J."/>
            <person name="Barry K."/>
            <person name="Miller A.N."/>
            <person name="Grigoriev I.V."/>
            <person name="Debuchy R."/>
            <person name="Gladieux P."/>
            <person name="Hiltunen Thoren M."/>
            <person name="Johannesson H."/>
        </authorList>
    </citation>
    <scope>NUCLEOTIDE SEQUENCE</scope>
    <source>
        <strain evidence="16">CBS 359.72</strain>
    </source>
</reference>
<feature type="disulfide bond" evidence="11">
    <location>
        <begin position="594"/>
        <end position="637"/>
    </location>
</feature>
<keyword evidence="12" id="KW-0326">Glycosidase</keyword>
<feature type="transmembrane region" description="Helical" evidence="14">
    <location>
        <begin position="1384"/>
        <end position="1404"/>
    </location>
</feature>
<feature type="active site" description="Proton donor" evidence="9">
    <location>
        <position position="378"/>
    </location>
</feature>
<protein>
    <recommendedName>
        <fullName evidence="12">alpha-1,2-Mannosidase</fullName>
        <ecNumber evidence="12">3.2.1.-</ecNumber>
    </recommendedName>
</protein>
<feature type="compositionally biased region" description="Low complexity" evidence="13">
    <location>
        <begin position="124"/>
        <end position="136"/>
    </location>
</feature>
<evidence type="ECO:0000259" key="15">
    <source>
        <dbReference type="Pfam" id="PF00324"/>
    </source>
</evidence>
<dbReference type="GO" id="GO:0005509">
    <property type="term" value="F:calcium ion binding"/>
    <property type="evidence" value="ECO:0007669"/>
    <property type="project" value="InterPro"/>
</dbReference>
<dbReference type="NCBIfam" id="TIGR00913">
    <property type="entry name" value="2A0310"/>
    <property type="match status" value="1"/>
</dbReference>
<evidence type="ECO:0000256" key="8">
    <source>
        <dbReference type="ARBA" id="ARBA00023136"/>
    </source>
</evidence>
<feature type="transmembrane region" description="Helical" evidence="14">
    <location>
        <begin position="993"/>
        <end position="1014"/>
    </location>
</feature>
<dbReference type="InterPro" id="IPR036026">
    <property type="entry name" value="Seven-hairpin_glycosidases"/>
</dbReference>
<feature type="region of interest" description="Disordered" evidence="13">
    <location>
        <begin position="817"/>
        <end position="841"/>
    </location>
</feature>
<keyword evidence="12 16" id="KW-0378">Hydrolase</keyword>
<dbReference type="GO" id="GO:0015171">
    <property type="term" value="F:amino acid transmembrane transporter activity"/>
    <property type="evidence" value="ECO:0007669"/>
    <property type="project" value="TreeGrafter"/>
</dbReference>
<evidence type="ECO:0000313" key="16">
    <source>
        <dbReference type="EMBL" id="KAK4251918.1"/>
    </source>
</evidence>
<keyword evidence="3" id="KW-0813">Transport</keyword>
<feature type="active site" evidence="9">
    <location>
        <position position="700"/>
    </location>
</feature>
<keyword evidence="5 14" id="KW-0812">Transmembrane</keyword>
<dbReference type="InterPro" id="IPR050524">
    <property type="entry name" value="APC_YAT"/>
</dbReference>
<evidence type="ECO:0000256" key="5">
    <source>
        <dbReference type="ARBA" id="ARBA00022692"/>
    </source>
</evidence>
<feature type="transmembrane region" description="Helical" evidence="14">
    <location>
        <begin position="242"/>
        <end position="260"/>
    </location>
</feature>
<evidence type="ECO:0000256" key="3">
    <source>
        <dbReference type="ARBA" id="ARBA00022448"/>
    </source>
</evidence>
<feature type="transmembrane region" description="Helical" evidence="14">
    <location>
        <begin position="1134"/>
        <end position="1153"/>
    </location>
</feature>
<dbReference type="Pfam" id="PF01532">
    <property type="entry name" value="Glyco_hydro_47"/>
    <property type="match status" value="1"/>
</dbReference>
<dbReference type="Gene3D" id="1.20.1740.10">
    <property type="entry name" value="Amino acid/polyamine transporter I"/>
    <property type="match status" value="1"/>
</dbReference>
<dbReference type="InterPro" id="IPR004841">
    <property type="entry name" value="AA-permease/SLC12A_dom"/>
</dbReference>
<dbReference type="Pfam" id="PF00324">
    <property type="entry name" value="AA_permease"/>
    <property type="match status" value="1"/>
</dbReference>
<comment type="cofactor">
    <cofactor evidence="10">
        <name>Ca(2+)</name>
        <dbReference type="ChEBI" id="CHEBI:29108"/>
    </cofactor>
</comment>
<keyword evidence="17" id="KW-1185">Reference proteome</keyword>
<feature type="transmembrane region" description="Helical" evidence="14">
    <location>
        <begin position="940"/>
        <end position="960"/>
    </location>
</feature>
<dbReference type="GO" id="GO:0036503">
    <property type="term" value="P:ERAD pathway"/>
    <property type="evidence" value="ECO:0007669"/>
    <property type="project" value="UniProtKB-ARBA"/>
</dbReference>
<dbReference type="GO" id="GO:0004571">
    <property type="term" value="F:mannosyl-oligosaccharide 1,2-alpha-mannosidase activity"/>
    <property type="evidence" value="ECO:0007669"/>
    <property type="project" value="InterPro"/>
</dbReference>
<dbReference type="PRINTS" id="PR00747">
    <property type="entry name" value="GLYHDRLASE47"/>
</dbReference>
<feature type="transmembrane region" description="Helical" evidence="14">
    <location>
        <begin position="1235"/>
        <end position="1252"/>
    </location>
</feature>
<feature type="transmembrane region" description="Helical" evidence="14">
    <location>
        <begin position="1192"/>
        <end position="1214"/>
    </location>
</feature>
<evidence type="ECO:0000256" key="12">
    <source>
        <dbReference type="RuleBase" id="RU361193"/>
    </source>
</evidence>
<accession>A0AAN7D4C2</accession>
<dbReference type="PROSITE" id="PS00218">
    <property type="entry name" value="AMINO_ACID_PERMEASE_1"/>
    <property type="match status" value="1"/>
</dbReference>
<dbReference type="GO" id="GO:0005975">
    <property type="term" value="P:carbohydrate metabolic process"/>
    <property type="evidence" value="ECO:0007669"/>
    <property type="project" value="InterPro"/>
</dbReference>
<evidence type="ECO:0000256" key="9">
    <source>
        <dbReference type="PIRSR" id="PIRSR601382-1"/>
    </source>
</evidence>
<feature type="active site" evidence="9">
    <location>
        <position position="527"/>
    </location>
</feature>
<dbReference type="PANTHER" id="PTHR43341:SF1">
    <property type="entry name" value="GENERAL AMINO-ACID PERMEASE GAP1"/>
    <property type="match status" value="1"/>
</dbReference>
<dbReference type="EMBL" id="MU857603">
    <property type="protein sequence ID" value="KAK4251918.1"/>
    <property type="molecule type" value="Genomic_DNA"/>
</dbReference>
<organism evidence="16 17">
    <name type="scientific">Corynascus novoguineensis</name>
    <dbReference type="NCBI Taxonomy" id="1126955"/>
    <lineage>
        <taxon>Eukaryota</taxon>
        <taxon>Fungi</taxon>
        <taxon>Dikarya</taxon>
        <taxon>Ascomycota</taxon>
        <taxon>Pezizomycotina</taxon>
        <taxon>Sordariomycetes</taxon>
        <taxon>Sordariomycetidae</taxon>
        <taxon>Sordariales</taxon>
        <taxon>Chaetomiaceae</taxon>
        <taxon>Corynascus</taxon>
    </lineage>
</organism>
<evidence type="ECO:0000256" key="2">
    <source>
        <dbReference type="ARBA" id="ARBA00007658"/>
    </source>
</evidence>